<accession>A0A540NTF9</accession>
<reference evidence="1 2" key="1">
    <citation type="journal article" date="2019" name="G3 (Bethesda)">
        <title>Sequencing of a Wild Apple (Malus baccata) Genome Unravels the Differences Between Cultivated and Wild Apple Species Regarding Disease Resistance and Cold Tolerance.</title>
        <authorList>
            <person name="Chen X."/>
        </authorList>
    </citation>
    <scope>NUCLEOTIDE SEQUENCE [LARGE SCALE GENOMIC DNA]</scope>
    <source>
        <strain evidence="2">cv. Shandingzi</strain>
        <tissue evidence="1">Leaves</tissue>
    </source>
</reference>
<dbReference type="Proteomes" id="UP000315295">
    <property type="component" value="Unassembled WGS sequence"/>
</dbReference>
<evidence type="ECO:0000313" key="2">
    <source>
        <dbReference type="Proteomes" id="UP000315295"/>
    </source>
</evidence>
<organism evidence="1 2">
    <name type="scientific">Malus baccata</name>
    <name type="common">Siberian crab apple</name>
    <name type="synonym">Pyrus baccata</name>
    <dbReference type="NCBI Taxonomy" id="106549"/>
    <lineage>
        <taxon>Eukaryota</taxon>
        <taxon>Viridiplantae</taxon>
        <taxon>Streptophyta</taxon>
        <taxon>Embryophyta</taxon>
        <taxon>Tracheophyta</taxon>
        <taxon>Spermatophyta</taxon>
        <taxon>Magnoliopsida</taxon>
        <taxon>eudicotyledons</taxon>
        <taxon>Gunneridae</taxon>
        <taxon>Pentapetalae</taxon>
        <taxon>rosids</taxon>
        <taxon>fabids</taxon>
        <taxon>Rosales</taxon>
        <taxon>Rosaceae</taxon>
        <taxon>Amygdaloideae</taxon>
        <taxon>Maleae</taxon>
        <taxon>Malus</taxon>
    </lineage>
</organism>
<proteinExistence type="predicted"/>
<protein>
    <submittedName>
        <fullName evidence="1">Uncharacterized protein</fullName>
    </submittedName>
</protein>
<name>A0A540NTF9_MALBA</name>
<dbReference type="AlphaFoldDB" id="A0A540NTF9"/>
<keyword evidence="2" id="KW-1185">Reference proteome</keyword>
<comment type="caution">
    <text evidence="1">The sequence shown here is derived from an EMBL/GenBank/DDBJ whole genome shotgun (WGS) entry which is preliminary data.</text>
</comment>
<gene>
    <name evidence="1" type="ORF">C1H46_000216</name>
</gene>
<evidence type="ECO:0000313" key="1">
    <source>
        <dbReference type="EMBL" id="TQE14297.1"/>
    </source>
</evidence>
<dbReference type="EMBL" id="VIEB01000005">
    <property type="protein sequence ID" value="TQE14297.1"/>
    <property type="molecule type" value="Genomic_DNA"/>
</dbReference>
<sequence>MFAVPSSGRSGGLCAMWKTEANLLLRSYSSNHIDLEVGGVGDDIHWRVTFFYGFPAEGDRHKSWSLL</sequence>